<dbReference type="OrthoDB" id="114248at2"/>
<evidence type="ECO:0000256" key="4">
    <source>
        <dbReference type="ARBA" id="ARBA00024446"/>
    </source>
</evidence>
<reference evidence="6 7" key="1">
    <citation type="journal article" date="2019" name="PLoS Negl. Trop. Dis.">
        <title>Revisiting the worldwide diversity of Leptospira species in the environment.</title>
        <authorList>
            <person name="Vincent A.T."/>
            <person name="Schiettekatte O."/>
            <person name="Bourhy P."/>
            <person name="Veyrier F.J."/>
            <person name="Picardeau M."/>
        </authorList>
    </citation>
    <scope>NUCLEOTIDE SEQUENCE [LARGE SCALE GENOMIC DNA]</scope>
    <source>
        <strain evidence="6 7">201702444</strain>
    </source>
</reference>
<dbReference type="NCBIfam" id="NF003971">
    <property type="entry name" value="PRK05465.1"/>
    <property type="match status" value="1"/>
</dbReference>
<dbReference type="PANTHER" id="PTHR39330">
    <property type="entry name" value="ETHANOLAMINE AMMONIA-LYASE LIGHT CHAIN"/>
    <property type="match status" value="1"/>
</dbReference>
<comment type="pathway">
    <text evidence="5">Amine and polyamine degradation; ethanolamine degradation.</text>
</comment>
<evidence type="ECO:0000313" key="7">
    <source>
        <dbReference type="Proteomes" id="UP000298429"/>
    </source>
</evidence>
<keyword evidence="2 5" id="KW-0456">Lyase</keyword>
<dbReference type="RefSeq" id="WP_135669515.1">
    <property type="nucleotide sequence ID" value="NZ_RQGN01000012.1"/>
</dbReference>
<accession>A0A5F2BTV3</accession>
<comment type="catalytic activity">
    <reaction evidence="5">
        <text>ethanolamine = acetaldehyde + NH4(+)</text>
        <dbReference type="Rhea" id="RHEA:15313"/>
        <dbReference type="ChEBI" id="CHEBI:15343"/>
        <dbReference type="ChEBI" id="CHEBI:28938"/>
        <dbReference type="ChEBI" id="CHEBI:57603"/>
        <dbReference type="EC" id="4.3.1.7"/>
    </reaction>
</comment>
<dbReference type="GO" id="GO:0046336">
    <property type="term" value="P:ethanolamine catabolic process"/>
    <property type="evidence" value="ECO:0007669"/>
    <property type="project" value="UniProtKB-UniRule"/>
</dbReference>
<dbReference type="AlphaFoldDB" id="A0A5F2BTV3"/>
<dbReference type="Gene3D" id="3.40.50.11240">
    <property type="entry name" value="Ethanolamine ammonia-lyase light chain (EutC)"/>
    <property type="match status" value="1"/>
</dbReference>
<dbReference type="EMBL" id="RQGN01000012">
    <property type="protein sequence ID" value="TGM09544.1"/>
    <property type="molecule type" value="Genomic_DNA"/>
</dbReference>
<organism evidence="6 7">
    <name type="scientific">Leptospira barantonii</name>
    <dbReference type="NCBI Taxonomy" id="2023184"/>
    <lineage>
        <taxon>Bacteria</taxon>
        <taxon>Pseudomonadati</taxon>
        <taxon>Spirochaetota</taxon>
        <taxon>Spirochaetia</taxon>
        <taxon>Leptospirales</taxon>
        <taxon>Leptospiraceae</taxon>
        <taxon>Leptospira</taxon>
    </lineage>
</organism>
<dbReference type="Gene3D" id="1.10.30.40">
    <property type="entry name" value="Ethanolamine ammonia-lyase light chain (EutC), N-terminal domain"/>
    <property type="match status" value="1"/>
</dbReference>
<comment type="subcellular location">
    <subcellularLocation>
        <location evidence="5">Bacterial microcompartment</location>
    </subcellularLocation>
</comment>
<feature type="binding site" evidence="5">
    <location>
        <position position="205"/>
    </location>
    <ligand>
        <name>adenosylcob(III)alamin</name>
        <dbReference type="ChEBI" id="CHEBI:18408"/>
    </ligand>
</feature>
<keyword evidence="4 5" id="KW-1283">Bacterial microcompartment</keyword>
<evidence type="ECO:0000256" key="2">
    <source>
        <dbReference type="ARBA" id="ARBA00023239"/>
    </source>
</evidence>
<name>A0A5F2BTV3_9LEPT</name>
<keyword evidence="3 5" id="KW-0170">Cobalt</keyword>
<evidence type="ECO:0000313" key="6">
    <source>
        <dbReference type="EMBL" id="TGM09544.1"/>
    </source>
</evidence>
<comment type="cofactor">
    <cofactor evidence="5">
        <name>adenosylcob(III)alamin</name>
        <dbReference type="ChEBI" id="CHEBI:18408"/>
    </cofactor>
    <text evidence="5">Binds between the large and small subunits.</text>
</comment>
<dbReference type="InterPro" id="IPR042255">
    <property type="entry name" value="EutC_N"/>
</dbReference>
<feature type="binding site" evidence="5">
    <location>
        <position position="176"/>
    </location>
    <ligand>
        <name>adenosylcob(III)alamin</name>
        <dbReference type="ChEBI" id="CHEBI:18408"/>
    </ligand>
</feature>
<dbReference type="InterPro" id="IPR009246">
    <property type="entry name" value="EutC"/>
</dbReference>
<comment type="subunit">
    <text evidence="5">The basic unit is a heterodimer which dimerizes to form tetramers. The heterotetramers trimerize; 6 large subunits form a core ring with 6 small subunits projecting outwards.</text>
</comment>
<keyword evidence="1 5" id="KW-0846">Cobalamin</keyword>
<evidence type="ECO:0000256" key="5">
    <source>
        <dbReference type="HAMAP-Rule" id="MF_00601"/>
    </source>
</evidence>
<gene>
    <name evidence="5" type="primary">eutC</name>
    <name evidence="6" type="ORF">EHQ76_01975</name>
</gene>
<dbReference type="GO" id="GO:0009350">
    <property type="term" value="C:ethanolamine ammonia-lyase complex"/>
    <property type="evidence" value="ECO:0007669"/>
    <property type="project" value="UniProtKB-UniRule"/>
</dbReference>
<dbReference type="EC" id="4.3.1.7" evidence="5"/>
<dbReference type="PANTHER" id="PTHR39330:SF1">
    <property type="entry name" value="ETHANOLAMINE AMMONIA-LYASE SMALL SUBUNIT"/>
    <property type="match status" value="1"/>
</dbReference>
<dbReference type="Proteomes" id="UP000298429">
    <property type="component" value="Unassembled WGS sequence"/>
</dbReference>
<comment type="similarity">
    <text evidence="5">Belongs to the EutC family.</text>
</comment>
<dbReference type="GO" id="GO:0008851">
    <property type="term" value="F:ethanolamine ammonia-lyase activity"/>
    <property type="evidence" value="ECO:0007669"/>
    <property type="project" value="UniProtKB-UniRule"/>
</dbReference>
<sequence>MDWEEWKQFTSARIGLGRSGVSLPTKEVLKFRLDHARARDAVWAEADFGNLFDFLDSYDLPYIEIKSKASSREEYLARPDLGKKVSSQSYHSLESLKESSSKFSEEFDLSLVISDGLSASAIRDSLIPFLESFLSSLQNLKLKLSPVTIVKNGRVAIGDEIGEFWNAKSTIILIGERPGLSTENSLGLYLTYQPASGLTDERRNCISNIRSGGMNFSDAARKAVYLLSLSLQKRISGVHLKDEEALPISENRKLDS</sequence>
<feature type="binding site" evidence="5">
    <location>
        <position position="155"/>
    </location>
    <ligand>
        <name>adenosylcob(III)alamin</name>
        <dbReference type="ChEBI" id="CHEBI:18408"/>
    </ligand>
</feature>
<dbReference type="GO" id="GO:0031471">
    <property type="term" value="C:ethanolamine degradation polyhedral organelle"/>
    <property type="evidence" value="ECO:0007669"/>
    <property type="project" value="UniProtKB-UniRule"/>
</dbReference>
<comment type="caution">
    <text evidence="6">The sequence shown here is derived from an EMBL/GenBank/DDBJ whole genome shotgun (WGS) entry which is preliminary data.</text>
</comment>
<dbReference type="HAMAP" id="MF_00601">
    <property type="entry name" value="EutC"/>
    <property type="match status" value="1"/>
</dbReference>
<evidence type="ECO:0000256" key="3">
    <source>
        <dbReference type="ARBA" id="ARBA00023285"/>
    </source>
</evidence>
<dbReference type="PIRSF" id="PIRSF018982">
    <property type="entry name" value="EutC"/>
    <property type="match status" value="1"/>
</dbReference>
<comment type="function">
    <text evidence="5">Catalyzes the deamination of various vicinal amino-alcohols to oxo compounds. Allows this organism to utilize ethanolamine as the sole source of nitrogen and carbon in the presence of external vitamin B12.</text>
</comment>
<dbReference type="GO" id="GO:0031419">
    <property type="term" value="F:cobalamin binding"/>
    <property type="evidence" value="ECO:0007669"/>
    <property type="project" value="UniProtKB-UniRule"/>
</dbReference>
<proteinExistence type="inferred from homology"/>
<protein>
    <recommendedName>
        <fullName evidence="5">Ethanolamine ammonia-lyase small subunit</fullName>
        <shortName evidence="5">EAL small subunit</shortName>
        <ecNumber evidence="5">4.3.1.7</ecNumber>
    </recommendedName>
</protein>
<dbReference type="InterPro" id="IPR042251">
    <property type="entry name" value="EutC_C"/>
</dbReference>
<evidence type="ECO:0000256" key="1">
    <source>
        <dbReference type="ARBA" id="ARBA00022628"/>
    </source>
</evidence>
<dbReference type="UniPathway" id="UPA00560"/>
<dbReference type="Pfam" id="PF05985">
    <property type="entry name" value="EutC"/>
    <property type="match status" value="1"/>
</dbReference>
<dbReference type="GO" id="GO:0006520">
    <property type="term" value="P:amino acid metabolic process"/>
    <property type="evidence" value="ECO:0007669"/>
    <property type="project" value="InterPro"/>
</dbReference>